<name>A0A0D2D838_9EURO</name>
<feature type="compositionally biased region" description="Polar residues" evidence="1">
    <location>
        <begin position="26"/>
        <end position="36"/>
    </location>
</feature>
<feature type="compositionally biased region" description="Basic residues" evidence="1">
    <location>
        <begin position="564"/>
        <end position="576"/>
    </location>
</feature>
<sequence>MALAPGMATPPREQPLLLDHDLRPSPTATQKRSPQRSPCFINFSDPLPEEDEENALTSASTHCGLSPRRVQSLPRAWERRPAIPYAARNDAQKIWKRVPLGVVGATDGQKWRKETSKLNVRPVKRLRVTHLEEDEDKENVDYVGSKWDEDGLATPSPRRKVLECGEPTGHAMEEDQNMQAFSQSDKRKGEYGSLDEAHHDTASPELGTCEPSAILGGVSSAEGEEAASPLVLDVVLPSVEATDHGSSPAALTSPSPTSEPKKAMAPPPRSPNNNLTAQTVPSNDDKQDVVASAHSTLGAVESSLEDENAAYLWGFLSRTRARKEAREQTEHNIPIQREDEAKAVRVAEESKSLQVEKVSATTPEPDDDPLTLPAANSSNVVLSPRRSSRLTTRLPRPQNPVSTPTATISLKRLNGPELAANNREVQSIAVATRQNTKCNKFGAISVKIRLIQLAAEAKVRESSGISSKGAGLSSLESSTTSTKQKKVVWAETLATYQDGSEPLSESALPDEVVKAEEVPGVEEEEGQPVELEPDPGPDADRIEGIVAEQSMQGLFQMLRERNKNRGGMKKVRRLRRLNGGSVNGTPAPKKFTNTQLPVPVGSKPPTFASSHAAEKTKFLDKDGAKLEANASESAKTNEGVQTRTRSRKLKSV</sequence>
<feature type="region of interest" description="Disordered" evidence="1">
    <location>
        <begin position="1"/>
        <end position="63"/>
    </location>
</feature>
<organism evidence="2 3">
    <name type="scientific">Phialophora macrospora</name>
    <dbReference type="NCBI Taxonomy" id="1851006"/>
    <lineage>
        <taxon>Eukaryota</taxon>
        <taxon>Fungi</taxon>
        <taxon>Dikarya</taxon>
        <taxon>Ascomycota</taxon>
        <taxon>Pezizomycotina</taxon>
        <taxon>Eurotiomycetes</taxon>
        <taxon>Chaetothyriomycetidae</taxon>
        <taxon>Chaetothyriales</taxon>
        <taxon>Herpotrichiellaceae</taxon>
        <taxon>Phialophora</taxon>
    </lineage>
</organism>
<feature type="compositionally biased region" description="Low complexity" evidence="1">
    <location>
        <begin position="472"/>
        <end position="481"/>
    </location>
</feature>
<proteinExistence type="predicted"/>
<feature type="region of interest" description="Disordered" evidence="1">
    <location>
        <begin position="462"/>
        <end position="481"/>
    </location>
</feature>
<accession>A0A0D2D838</accession>
<evidence type="ECO:0000256" key="1">
    <source>
        <dbReference type="SAM" id="MobiDB-lite"/>
    </source>
</evidence>
<feature type="compositionally biased region" description="Low complexity" evidence="1">
    <location>
        <begin position="246"/>
        <end position="258"/>
    </location>
</feature>
<reference evidence="2 3" key="1">
    <citation type="submission" date="2015-01" db="EMBL/GenBank/DDBJ databases">
        <title>The Genome Sequence of Capronia semiimmersa CBS27337.</title>
        <authorList>
            <consortium name="The Broad Institute Genomics Platform"/>
            <person name="Cuomo C."/>
            <person name="de Hoog S."/>
            <person name="Gorbushina A."/>
            <person name="Stielow B."/>
            <person name="Teixiera M."/>
            <person name="Abouelleil A."/>
            <person name="Chapman S.B."/>
            <person name="Priest M."/>
            <person name="Young S.K."/>
            <person name="Wortman J."/>
            <person name="Nusbaum C."/>
            <person name="Birren B."/>
        </authorList>
    </citation>
    <scope>NUCLEOTIDE SEQUENCE [LARGE SCALE GENOMIC DNA]</scope>
    <source>
        <strain evidence="2 3">CBS 27337</strain>
    </source>
</reference>
<feature type="compositionally biased region" description="Polar residues" evidence="1">
    <location>
        <begin position="630"/>
        <end position="643"/>
    </location>
</feature>
<protein>
    <submittedName>
        <fullName evidence="2">Uncharacterized protein</fullName>
    </submittedName>
</protein>
<feature type="compositionally biased region" description="Polar residues" evidence="1">
    <location>
        <begin position="271"/>
        <end position="282"/>
    </location>
</feature>
<feature type="region of interest" description="Disordered" evidence="1">
    <location>
        <begin position="560"/>
        <end position="652"/>
    </location>
</feature>
<dbReference type="HOGENOM" id="CLU_031487_0_0_1"/>
<evidence type="ECO:0000313" key="2">
    <source>
        <dbReference type="EMBL" id="KIW73756.1"/>
    </source>
</evidence>
<dbReference type="Proteomes" id="UP000054266">
    <property type="component" value="Unassembled WGS sequence"/>
</dbReference>
<feature type="compositionally biased region" description="Acidic residues" evidence="1">
    <location>
        <begin position="519"/>
        <end position="537"/>
    </location>
</feature>
<dbReference type="AlphaFoldDB" id="A0A0D2D838"/>
<feature type="compositionally biased region" description="Basic and acidic residues" evidence="1">
    <location>
        <begin position="612"/>
        <end position="625"/>
    </location>
</feature>
<feature type="region of interest" description="Disordered" evidence="1">
    <location>
        <begin position="239"/>
        <end position="289"/>
    </location>
</feature>
<feature type="region of interest" description="Disordered" evidence="1">
    <location>
        <begin position="517"/>
        <end position="541"/>
    </location>
</feature>
<feature type="region of interest" description="Disordered" evidence="1">
    <location>
        <begin position="353"/>
        <end position="404"/>
    </location>
</feature>
<feature type="region of interest" description="Disordered" evidence="1">
    <location>
        <begin position="168"/>
        <end position="226"/>
    </location>
</feature>
<keyword evidence="3" id="KW-1185">Reference proteome</keyword>
<dbReference type="EMBL" id="KN846956">
    <property type="protein sequence ID" value="KIW73756.1"/>
    <property type="molecule type" value="Genomic_DNA"/>
</dbReference>
<feature type="compositionally biased region" description="Low complexity" evidence="1">
    <location>
        <begin position="370"/>
        <end position="396"/>
    </location>
</feature>
<gene>
    <name evidence="2" type="ORF">PV04_01849</name>
</gene>
<evidence type="ECO:0000313" key="3">
    <source>
        <dbReference type="Proteomes" id="UP000054266"/>
    </source>
</evidence>
<feature type="compositionally biased region" description="Basic and acidic residues" evidence="1">
    <location>
        <begin position="184"/>
        <end position="202"/>
    </location>
</feature>